<dbReference type="AlphaFoldDB" id="A0A813UR11"/>
<evidence type="ECO:0008006" key="3">
    <source>
        <dbReference type="Google" id="ProtNLM"/>
    </source>
</evidence>
<dbReference type="InterPro" id="IPR039329">
    <property type="entry name" value="SIAE"/>
</dbReference>
<dbReference type="GO" id="GO:0005975">
    <property type="term" value="P:carbohydrate metabolic process"/>
    <property type="evidence" value="ECO:0007669"/>
    <property type="project" value="TreeGrafter"/>
</dbReference>
<evidence type="ECO:0000313" key="1">
    <source>
        <dbReference type="EMBL" id="CAF0826173.1"/>
    </source>
</evidence>
<evidence type="ECO:0000313" key="2">
    <source>
        <dbReference type="Proteomes" id="UP000663864"/>
    </source>
</evidence>
<reference evidence="1" key="1">
    <citation type="submission" date="2021-02" db="EMBL/GenBank/DDBJ databases">
        <authorList>
            <person name="Nowell W R."/>
        </authorList>
    </citation>
    <scope>NUCLEOTIDE SEQUENCE</scope>
</reference>
<gene>
    <name evidence="1" type="ORF">ZHD862_LOCUS3645</name>
</gene>
<dbReference type="Proteomes" id="UP000663864">
    <property type="component" value="Unassembled WGS sequence"/>
</dbReference>
<dbReference type="PANTHER" id="PTHR22901:SF0">
    <property type="entry name" value="SIALATE O-ACETYLESTERASE"/>
    <property type="match status" value="1"/>
</dbReference>
<dbReference type="InterPro" id="IPR036514">
    <property type="entry name" value="SGNH_hydro_sf"/>
</dbReference>
<dbReference type="Gene3D" id="3.40.50.1110">
    <property type="entry name" value="SGNH hydrolase"/>
    <property type="match status" value="1"/>
</dbReference>
<dbReference type="PANTHER" id="PTHR22901">
    <property type="entry name" value="SIALATE O-ACETYLESTERASE"/>
    <property type="match status" value="1"/>
</dbReference>
<organism evidence="1 2">
    <name type="scientific">Rotaria sordida</name>
    <dbReference type="NCBI Taxonomy" id="392033"/>
    <lineage>
        <taxon>Eukaryota</taxon>
        <taxon>Metazoa</taxon>
        <taxon>Spiralia</taxon>
        <taxon>Gnathifera</taxon>
        <taxon>Rotifera</taxon>
        <taxon>Eurotatoria</taxon>
        <taxon>Bdelloidea</taxon>
        <taxon>Philodinida</taxon>
        <taxon>Philodinidae</taxon>
        <taxon>Rotaria</taxon>
    </lineage>
</organism>
<dbReference type="EMBL" id="CAJNOT010000081">
    <property type="protein sequence ID" value="CAF0826173.1"/>
    <property type="molecule type" value="Genomic_DNA"/>
</dbReference>
<name>A0A813UR11_9BILA</name>
<proteinExistence type="predicted"/>
<sequence length="240" mass="27902">MNIIPYWISLFKFCYKINLDVFIQRKYVKIHKNLHRMLNDHATVIKNLIFKYLNRDVPIQPYDNPSVTTTLNHSNLFNAMIYPFTCTVVYGAIWYQGETNAGYNTDKYACLFSKMIQYWRQTWNERANDIADIYFPFVINNCEFNVCPRYKHDVGYRLSRSGLAVAYGQQVEFPDPIVQSVAYSTDSRTVHIIYTGVSNIELRNPNGFEVCCQGSLCSKDKLWIPATISSWVGNILNPNI</sequence>
<dbReference type="GO" id="GO:0001681">
    <property type="term" value="F:sialate O-acetylesterase activity"/>
    <property type="evidence" value="ECO:0007669"/>
    <property type="project" value="InterPro"/>
</dbReference>
<protein>
    <recommendedName>
        <fullName evidence="3">Sialate O-acetylesterase domain-containing protein</fullName>
    </recommendedName>
</protein>
<dbReference type="SUPFAM" id="SSF52266">
    <property type="entry name" value="SGNH hydrolase"/>
    <property type="match status" value="1"/>
</dbReference>
<accession>A0A813UR11</accession>
<comment type="caution">
    <text evidence="1">The sequence shown here is derived from an EMBL/GenBank/DDBJ whole genome shotgun (WGS) entry which is preliminary data.</text>
</comment>